<feature type="transmembrane region" description="Helical" evidence="7">
    <location>
        <begin position="311"/>
        <end position="329"/>
    </location>
</feature>
<evidence type="ECO:0000313" key="10">
    <source>
        <dbReference type="Proteomes" id="UP000324800"/>
    </source>
</evidence>
<feature type="transmembrane region" description="Helical" evidence="7">
    <location>
        <begin position="191"/>
        <end position="211"/>
    </location>
</feature>
<feature type="transmembrane region" description="Helical" evidence="7">
    <location>
        <begin position="564"/>
        <end position="583"/>
    </location>
</feature>
<dbReference type="PANTHER" id="PTHR11827">
    <property type="entry name" value="SOLUTE CARRIER FAMILY 12, CATION COTRANSPORTERS"/>
    <property type="match status" value="1"/>
</dbReference>
<reference evidence="9 10" key="1">
    <citation type="submission" date="2019-03" db="EMBL/GenBank/DDBJ databases">
        <title>Single cell metagenomics reveals metabolic interactions within the superorganism composed of flagellate Streblomastix strix and complex community of Bacteroidetes bacteria on its surface.</title>
        <authorList>
            <person name="Treitli S.C."/>
            <person name="Kolisko M."/>
            <person name="Husnik F."/>
            <person name="Keeling P."/>
            <person name="Hampl V."/>
        </authorList>
    </citation>
    <scope>NUCLEOTIDE SEQUENCE [LARGE SCALE GENOMIC DNA]</scope>
    <source>
        <strain evidence="9">ST1C</strain>
    </source>
</reference>
<feature type="transmembrane region" description="Helical" evidence="7">
    <location>
        <begin position="27"/>
        <end position="47"/>
    </location>
</feature>
<evidence type="ECO:0000313" key="9">
    <source>
        <dbReference type="EMBL" id="KAA6399974.1"/>
    </source>
</evidence>
<feature type="region of interest" description="Disordered" evidence="6">
    <location>
        <begin position="1"/>
        <end position="20"/>
    </location>
</feature>
<feature type="domain" description="Amino acid permease/ SLC12A" evidence="8">
    <location>
        <begin position="311"/>
        <end position="438"/>
    </location>
</feature>
<evidence type="ECO:0000256" key="1">
    <source>
        <dbReference type="ARBA" id="ARBA00004141"/>
    </source>
</evidence>
<feature type="transmembrane region" description="Helical" evidence="7">
    <location>
        <begin position="163"/>
        <end position="184"/>
    </location>
</feature>
<gene>
    <name evidence="9" type="ORF">EZS28_004499</name>
</gene>
<evidence type="ECO:0000256" key="6">
    <source>
        <dbReference type="SAM" id="MobiDB-lite"/>
    </source>
</evidence>
<feature type="compositionally biased region" description="Low complexity" evidence="6">
    <location>
        <begin position="500"/>
        <end position="517"/>
    </location>
</feature>
<feature type="transmembrane region" description="Helical" evidence="7">
    <location>
        <begin position="595"/>
        <end position="628"/>
    </location>
</feature>
<sequence>MSLFRKFSNSGNGINKNKEKKTRSRKLGMISGVTVLCLEKMINVMYYERIGMMIGESGYLTLLGIFAIGISLAVLTILSVGMILGTGNVKGGGAYFIISRTLGVEFGGGFGVVMFVSLVCGSSMNIIGITDLIQSVIPALRPDQENNNFIEQDNTQNMKYHNLTIMGIQLGIVIICATIVILGAKIFAKATNLIFIVIVVSVGVMLVYLTVCKEKDVKGYDEGGKEVDLHVCPWSFKLFIKSNLLPKFWKKEFNDNNNKWKDDQDYCYKTKDDNWNEIKDAEILMKNNLSQKKESLTIQLKKLMKRQSNNSMSLLQIFGVAMPLFTNIFQGVNMSGDLKNPQRDAPYGTLIAISSSASIFVLTITILAFRIPSESLVADHFILARTTIPYIVYVGIAVSSLGGALGNMITASRIMQAMAEDEIFPGLGFLVGKVHKKKKKEIEKIVDKEQQEKEKERNKQISERLLIENRQTFRNNEEEGQIQLLNEQISPKQINEKQNLLNQQQKKSSSGSNNSKIKIQEDKNKVETVNSTPSILVATVFITFIVITSKYYGGNNKVAAMTGAYLLTNASCFIHTVIGAPNFRSSFKFGNRYTSLAGAIICLLTAILINPLITAIGIVIIITIMISLSFIERIGQQQINDQYQKIQKNEVERNYQDIIMNSEDDEDEDDDEQQGRKVRDWGKVSQSFIFHSARRNLLALSLAHQHIKYWRPSLLFFCSFHPDEDINNEYDTNNIFDDEDMIQQEGGGIDYHLDNTDDRSESASDSSNSDKSIGNNKKEKKMKINDSKALNKEKDEKDQLTVFAEQIKKKERKKLEMNKLVNRESQAQFELVSHSQTMKRNDLFKQTLTRNQSSFFLTSNFTTQIRPPIAPADVTSFFDPSQVGRTTLHICNDLKKGGLLVLANIIVTQQIGSDENGMNQIKKKKRGGLDMRLMKIVNRLTDQMQRAIDGEGDTRIYDQSSDIYYIEASRRDRNRRRQPIKAFPSVIAATSFRSGIQSYLLSQGIGGMRTNTCVFRFYEGLADMSEDKQQNLSKIDTNELHEYVGILRDVVIAGQHFLLFRNFDQGFIWPDDEIDEAEKKKKYKLAQKQWEIELKRKKITRKELQQLSENGVEKSIKLQSWWNKKKINNPSHLSFSFPSSFSSSPSSMSPLKDPSIPQTQPLISQQNNNMPNHNNNIAEYNSFSQSNQIPYTSDKMAQQQTYQAQNIEFSNYLNSLAQDKRQQQNQAQNNFTSKIDESRLHEKQISQFTESFSSIQSKEYIDVWISCNQLFPNDRGYIDYENENIDGKNNQFFNTEQEEGNNKLDNWDQSSSMALLFGHILMRQKRWRKYILRARLLLEREQTLSESNNQSNFMPSLEELKMNEFQKKHDKIRRQYYKQKLQRVLDDLRIEAQCDIVEYDNPTLNSNTNNNTQALNCIAPDLLTRQYISSINKAIHNNSDRIIIQDNEENKFQKFCCSKNMKDKNEWNQLNQNKHVCIERTKLCLIPLDSHFQDGEQETYLINEKIQKSESFKNGKELFTPIEIENSKESSLNLMKNNVDKSNQNHYQSVVFEEDLNSEVNVDRKINSSNLIDDIPTNNNNIPISLNVYQNNGIQKECKIPLSTFTAFFRTFNFPDQLIINREHALEEQKRNKQKQQSPLKIINENSTGENLVFGYSLSNSEQLQFAQEMEYLMQLTLLTHNLPPTILVYASHPVVTSDI</sequence>
<dbReference type="EMBL" id="SNRW01000644">
    <property type="protein sequence ID" value="KAA6399974.1"/>
    <property type="molecule type" value="Genomic_DNA"/>
</dbReference>
<dbReference type="OrthoDB" id="2020542at2759"/>
<dbReference type="InterPro" id="IPR004841">
    <property type="entry name" value="AA-permease/SLC12A_dom"/>
</dbReference>
<evidence type="ECO:0000256" key="2">
    <source>
        <dbReference type="ARBA" id="ARBA00022692"/>
    </source>
</evidence>
<proteinExistence type="predicted"/>
<evidence type="ECO:0000259" key="8">
    <source>
        <dbReference type="Pfam" id="PF00324"/>
    </source>
</evidence>
<protein>
    <submittedName>
        <fullName evidence="9">Cation-chloride cotransporter</fullName>
    </submittedName>
</protein>
<keyword evidence="3 7" id="KW-1133">Transmembrane helix</keyword>
<feature type="region of interest" description="Disordered" evidence="6">
    <location>
        <begin position="746"/>
        <end position="791"/>
    </location>
</feature>
<dbReference type="Proteomes" id="UP000324800">
    <property type="component" value="Unassembled WGS sequence"/>
</dbReference>
<dbReference type="PANTHER" id="PTHR11827:SF72">
    <property type="entry name" value="GH08340P"/>
    <property type="match status" value="1"/>
</dbReference>
<organism evidence="9 10">
    <name type="scientific">Streblomastix strix</name>
    <dbReference type="NCBI Taxonomy" id="222440"/>
    <lineage>
        <taxon>Eukaryota</taxon>
        <taxon>Metamonada</taxon>
        <taxon>Preaxostyla</taxon>
        <taxon>Oxymonadida</taxon>
        <taxon>Streblomastigidae</taxon>
        <taxon>Streblomastix</taxon>
    </lineage>
</organism>
<accession>A0A5J4WY06</accession>
<dbReference type="GO" id="GO:1990573">
    <property type="term" value="P:potassium ion import across plasma membrane"/>
    <property type="evidence" value="ECO:0007669"/>
    <property type="project" value="TreeGrafter"/>
</dbReference>
<dbReference type="GO" id="GO:0055064">
    <property type="term" value="P:chloride ion homeostasis"/>
    <property type="evidence" value="ECO:0007669"/>
    <property type="project" value="TreeGrafter"/>
</dbReference>
<feature type="transmembrane region" description="Helical" evidence="7">
    <location>
        <begin position="59"/>
        <end position="85"/>
    </location>
</feature>
<feature type="coiled-coil region" evidence="5">
    <location>
        <begin position="435"/>
        <end position="468"/>
    </location>
</feature>
<feature type="compositionally biased region" description="Low complexity" evidence="6">
    <location>
        <begin position="763"/>
        <end position="772"/>
    </location>
</feature>
<feature type="domain" description="Amino acid permease/ SLC12A" evidence="8">
    <location>
        <begin position="32"/>
        <end position="219"/>
    </location>
</feature>
<feature type="transmembrane region" description="Helical" evidence="7">
    <location>
        <begin position="350"/>
        <end position="370"/>
    </location>
</feature>
<comment type="subcellular location">
    <subcellularLocation>
        <location evidence="1">Membrane</location>
        <topology evidence="1">Multi-pass membrane protein</topology>
    </subcellularLocation>
</comment>
<dbReference type="GO" id="GO:0006884">
    <property type="term" value="P:cell volume homeostasis"/>
    <property type="evidence" value="ECO:0007669"/>
    <property type="project" value="TreeGrafter"/>
</dbReference>
<dbReference type="GO" id="GO:0016020">
    <property type="term" value="C:membrane"/>
    <property type="evidence" value="ECO:0007669"/>
    <property type="project" value="UniProtKB-SubCell"/>
</dbReference>
<feature type="transmembrane region" description="Helical" evidence="7">
    <location>
        <begin position="106"/>
        <end position="127"/>
    </location>
</feature>
<evidence type="ECO:0000256" key="4">
    <source>
        <dbReference type="ARBA" id="ARBA00023136"/>
    </source>
</evidence>
<keyword evidence="2 7" id="KW-0812">Transmembrane</keyword>
<dbReference type="InterPro" id="IPR004842">
    <property type="entry name" value="SLC12A_fam"/>
</dbReference>
<dbReference type="GO" id="GO:0055075">
    <property type="term" value="P:potassium ion homeostasis"/>
    <property type="evidence" value="ECO:0007669"/>
    <property type="project" value="TreeGrafter"/>
</dbReference>
<dbReference type="Gene3D" id="1.20.1740.10">
    <property type="entry name" value="Amino acid/polyamine transporter I"/>
    <property type="match status" value="2"/>
</dbReference>
<dbReference type="Pfam" id="PF00324">
    <property type="entry name" value="AA_permease"/>
    <property type="match status" value="2"/>
</dbReference>
<name>A0A5J4WY06_9EUKA</name>
<evidence type="ECO:0000256" key="5">
    <source>
        <dbReference type="SAM" id="Coils"/>
    </source>
</evidence>
<keyword evidence="4 7" id="KW-0472">Membrane</keyword>
<feature type="compositionally biased region" description="Basic and acidic residues" evidence="6">
    <location>
        <begin position="782"/>
        <end position="791"/>
    </location>
</feature>
<feature type="region of interest" description="Disordered" evidence="6">
    <location>
        <begin position="500"/>
        <end position="519"/>
    </location>
</feature>
<keyword evidence="5" id="KW-0175">Coiled coil</keyword>
<evidence type="ECO:0000256" key="7">
    <source>
        <dbReference type="SAM" id="Phobius"/>
    </source>
</evidence>
<evidence type="ECO:0000256" key="3">
    <source>
        <dbReference type="ARBA" id="ARBA00022989"/>
    </source>
</evidence>
<comment type="caution">
    <text evidence="9">The sequence shown here is derived from an EMBL/GenBank/DDBJ whole genome shotgun (WGS) entry which is preliminary data.</text>
</comment>
<feature type="compositionally biased region" description="Basic and acidic residues" evidence="6">
    <location>
        <begin position="751"/>
        <end position="762"/>
    </location>
</feature>
<feature type="transmembrane region" description="Helical" evidence="7">
    <location>
        <begin position="390"/>
        <end position="409"/>
    </location>
</feature>
<dbReference type="GO" id="GO:0015379">
    <property type="term" value="F:potassium:chloride symporter activity"/>
    <property type="evidence" value="ECO:0007669"/>
    <property type="project" value="TreeGrafter"/>
</dbReference>
<feature type="transmembrane region" description="Helical" evidence="7">
    <location>
        <begin position="533"/>
        <end position="552"/>
    </location>
</feature>